<organism evidence="5 6">
    <name type="scientific">Psilocybe cf. subviscida</name>
    <dbReference type="NCBI Taxonomy" id="2480587"/>
    <lineage>
        <taxon>Eukaryota</taxon>
        <taxon>Fungi</taxon>
        <taxon>Dikarya</taxon>
        <taxon>Basidiomycota</taxon>
        <taxon>Agaricomycotina</taxon>
        <taxon>Agaricomycetes</taxon>
        <taxon>Agaricomycetidae</taxon>
        <taxon>Agaricales</taxon>
        <taxon>Agaricineae</taxon>
        <taxon>Strophariaceae</taxon>
        <taxon>Psilocybe</taxon>
    </lineage>
</organism>
<name>A0A8H5B8Q7_9AGAR</name>
<dbReference type="Proteomes" id="UP000567179">
    <property type="component" value="Unassembled WGS sequence"/>
</dbReference>
<dbReference type="Gene3D" id="1.10.10.10">
    <property type="entry name" value="Winged helix-like DNA-binding domain superfamily/Winged helix DNA-binding domain"/>
    <property type="match status" value="1"/>
</dbReference>
<feature type="region of interest" description="Disordered" evidence="3">
    <location>
        <begin position="107"/>
        <end position="176"/>
    </location>
</feature>
<evidence type="ECO:0000256" key="3">
    <source>
        <dbReference type="SAM" id="MobiDB-lite"/>
    </source>
</evidence>
<dbReference type="EMBL" id="JAACJJ010000031">
    <property type="protein sequence ID" value="KAF5317978.1"/>
    <property type="molecule type" value="Genomic_DNA"/>
</dbReference>
<evidence type="ECO:0000313" key="5">
    <source>
        <dbReference type="EMBL" id="KAF5317978.1"/>
    </source>
</evidence>
<keyword evidence="1 2" id="KW-0238">DNA-binding</keyword>
<evidence type="ECO:0000256" key="2">
    <source>
        <dbReference type="PROSITE-ProRule" id="PRU00089"/>
    </source>
</evidence>
<sequence length="176" mass="19501">MAEQMLRQHTKIPPPHPLRLESLRIVHPDGKYPLASMIALAIWTSPERRLMVSEIRSKIETALPELSAHDASEKWKNSIRFTLSEKNMFVRLHRSVNYGGRGGFWTVDPAQHGGRKSSGQSSTPPGSPITDDSMYELALTLGVSPAMLNSPPPPLGGEPHVHRPGANRRPTPYAPY</sequence>
<evidence type="ECO:0000256" key="1">
    <source>
        <dbReference type="ARBA" id="ARBA00023125"/>
    </source>
</evidence>
<dbReference type="PANTHER" id="PTHR11829:SF343">
    <property type="entry name" value="FORK-HEAD DOMAIN-CONTAINING PROTEIN"/>
    <property type="match status" value="1"/>
</dbReference>
<comment type="subcellular location">
    <subcellularLocation>
        <location evidence="2">Nucleus</location>
    </subcellularLocation>
</comment>
<comment type="caution">
    <text evidence="5">The sequence shown here is derived from an EMBL/GenBank/DDBJ whole genome shotgun (WGS) entry which is preliminary data.</text>
</comment>
<dbReference type="InterPro" id="IPR050211">
    <property type="entry name" value="FOX_domain-containing"/>
</dbReference>
<protein>
    <recommendedName>
        <fullName evidence="4">Fork-head domain-containing protein</fullName>
    </recommendedName>
</protein>
<dbReference type="Pfam" id="PF00250">
    <property type="entry name" value="Forkhead"/>
    <property type="match status" value="1"/>
</dbReference>
<evidence type="ECO:0000313" key="6">
    <source>
        <dbReference type="Proteomes" id="UP000567179"/>
    </source>
</evidence>
<dbReference type="GO" id="GO:0000978">
    <property type="term" value="F:RNA polymerase II cis-regulatory region sequence-specific DNA binding"/>
    <property type="evidence" value="ECO:0007669"/>
    <property type="project" value="TreeGrafter"/>
</dbReference>
<dbReference type="GO" id="GO:0030154">
    <property type="term" value="P:cell differentiation"/>
    <property type="evidence" value="ECO:0007669"/>
    <property type="project" value="TreeGrafter"/>
</dbReference>
<feature type="domain" description="Fork-head" evidence="4">
    <location>
        <begin position="29"/>
        <end position="110"/>
    </location>
</feature>
<accession>A0A8H5B8Q7</accession>
<dbReference type="AlphaFoldDB" id="A0A8H5B8Q7"/>
<dbReference type="InterPro" id="IPR036388">
    <property type="entry name" value="WH-like_DNA-bd_sf"/>
</dbReference>
<feature type="DNA-binding region" description="Fork-head" evidence="2">
    <location>
        <begin position="29"/>
        <end position="110"/>
    </location>
</feature>
<dbReference type="SUPFAM" id="SSF46785">
    <property type="entry name" value="Winged helix' DNA-binding domain"/>
    <property type="match status" value="1"/>
</dbReference>
<keyword evidence="2" id="KW-0539">Nucleus</keyword>
<evidence type="ECO:0000259" key="4">
    <source>
        <dbReference type="PROSITE" id="PS50039"/>
    </source>
</evidence>
<keyword evidence="6" id="KW-1185">Reference proteome</keyword>
<dbReference type="InterPro" id="IPR001766">
    <property type="entry name" value="Fork_head_dom"/>
</dbReference>
<dbReference type="PANTHER" id="PTHR11829">
    <property type="entry name" value="FORKHEAD BOX PROTEIN"/>
    <property type="match status" value="1"/>
</dbReference>
<dbReference type="GO" id="GO:0005634">
    <property type="term" value="C:nucleus"/>
    <property type="evidence" value="ECO:0007669"/>
    <property type="project" value="UniProtKB-SubCell"/>
</dbReference>
<dbReference type="PROSITE" id="PS50039">
    <property type="entry name" value="FORK_HEAD_3"/>
    <property type="match status" value="1"/>
</dbReference>
<dbReference type="GO" id="GO:0009653">
    <property type="term" value="P:anatomical structure morphogenesis"/>
    <property type="evidence" value="ECO:0007669"/>
    <property type="project" value="TreeGrafter"/>
</dbReference>
<dbReference type="OrthoDB" id="5954824at2759"/>
<dbReference type="InterPro" id="IPR036390">
    <property type="entry name" value="WH_DNA-bd_sf"/>
</dbReference>
<dbReference type="CDD" id="cd00059">
    <property type="entry name" value="FH_FOX"/>
    <property type="match status" value="1"/>
</dbReference>
<dbReference type="SMART" id="SM00339">
    <property type="entry name" value="FH"/>
    <property type="match status" value="1"/>
</dbReference>
<gene>
    <name evidence="5" type="ORF">D9619_012078</name>
</gene>
<dbReference type="GO" id="GO:0000981">
    <property type="term" value="F:DNA-binding transcription factor activity, RNA polymerase II-specific"/>
    <property type="evidence" value="ECO:0007669"/>
    <property type="project" value="TreeGrafter"/>
</dbReference>
<reference evidence="5 6" key="1">
    <citation type="journal article" date="2020" name="ISME J.">
        <title>Uncovering the hidden diversity of litter-decomposition mechanisms in mushroom-forming fungi.</title>
        <authorList>
            <person name="Floudas D."/>
            <person name="Bentzer J."/>
            <person name="Ahren D."/>
            <person name="Johansson T."/>
            <person name="Persson P."/>
            <person name="Tunlid A."/>
        </authorList>
    </citation>
    <scope>NUCLEOTIDE SEQUENCE [LARGE SCALE GENOMIC DNA]</scope>
    <source>
        <strain evidence="5 6">CBS 101986</strain>
    </source>
</reference>
<proteinExistence type="predicted"/>